<dbReference type="AlphaFoldDB" id="A0A382WD90"/>
<proteinExistence type="predicted"/>
<organism evidence="1">
    <name type="scientific">marine metagenome</name>
    <dbReference type="NCBI Taxonomy" id="408172"/>
    <lineage>
        <taxon>unclassified sequences</taxon>
        <taxon>metagenomes</taxon>
        <taxon>ecological metagenomes</taxon>
    </lineage>
</organism>
<accession>A0A382WD90</accession>
<protein>
    <submittedName>
        <fullName evidence="1">Uncharacterized protein</fullName>
    </submittedName>
</protein>
<sequence>MRPKNVKQIPYSDQKTSKLFHEIKSHIESFDTTIEIDLTDTHKDVDVYQGNFVVEINEDADFFLVEDFNNKDISRFPARIKATATALKFSGYMGKFSVSHKQGILRIVKIDSEIINQEMNRRITLWNKVNEFPKGEVHWRFLEEIKVIAGERGIYRNKEKTREI</sequence>
<gene>
    <name evidence="1" type="ORF">METZ01_LOCUS408932</name>
</gene>
<dbReference type="EMBL" id="UINC01158501">
    <property type="protein sequence ID" value="SVD56078.1"/>
    <property type="molecule type" value="Genomic_DNA"/>
</dbReference>
<name>A0A382WD90_9ZZZZ</name>
<reference evidence="1" key="1">
    <citation type="submission" date="2018-05" db="EMBL/GenBank/DDBJ databases">
        <authorList>
            <person name="Lanie J.A."/>
            <person name="Ng W.-L."/>
            <person name="Kazmierczak K.M."/>
            <person name="Andrzejewski T.M."/>
            <person name="Davidsen T.M."/>
            <person name="Wayne K.J."/>
            <person name="Tettelin H."/>
            <person name="Glass J.I."/>
            <person name="Rusch D."/>
            <person name="Podicherti R."/>
            <person name="Tsui H.-C.T."/>
            <person name="Winkler M.E."/>
        </authorList>
    </citation>
    <scope>NUCLEOTIDE SEQUENCE</scope>
</reference>
<evidence type="ECO:0000313" key="1">
    <source>
        <dbReference type="EMBL" id="SVD56078.1"/>
    </source>
</evidence>